<dbReference type="InterPro" id="IPR009091">
    <property type="entry name" value="RCC1/BLIP-II"/>
</dbReference>
<keyword evidence="4" id="KW-1185">Reference proteome</keyword>
<dbReference type="VEuPathDB" id="FungiDB:AAP_05620"/>
<dbReference type="OrthoDB" id="5370059at2759"/>
<evidence type="ECO:0000256" key="1">
    <source>
        <dbReference type="PROSITE-ProRule" id="PRU00235"/>
    </source>
</evidence>
<evidence type="ECO:0000313" key="4">
    <source>
        <dbReference type="Proteomes" id="UP000242877"/>
    </source>
</evidence>
<feature type="repeat" description="RCC1" evidence="1">
    <location>
        <begin position="224"/>
        <end position="278"/>
    </location>
</feature>
<feature type="region of interest" description="Disordered" evidence="2">
    <location>
        <begin position="356"/>
        <end position="383"/>
    </location>
</feature>
<dbReference type="InterPro" id="IPR051553">
    <property type="entry name" value="Ran_GTPase-activating"/>
</dbReference>
<dbReference type="PANTHER" id="PTHR45982">
    <property type="entry name" value="REGULATOR OF CHROMOSOME CONDENSATION"/>
    <property type="match status" value="1"/>
</dbReference>
<comment type="caution">
    <text evidence="3">The sequence shown here is derived from an EMBL/GenBank/DDBJ whole genome shotgun (WGS) entry which is preliminary data.</text>
</comment>
<dbReference type="InterPro" id="IPR000408">
    <property type="entry name" value="Reg_chr_condens"/>
</dbReference>
<feature type="compositionally biased region" description="Low complexity" evidence="2">
    <location>
        <begin position="360"/>
        <end position="374"/>
    </location>
</feature>
<name>A0A167VHH5_9EURO</name>
<dbReference type="PROSITE" id="PS50012">
    <property type="entry name" value="RCC1_3"/>
    <property type="match status" value="4"/>
</dbReference>
<dbReference type="PANTHER" id="PTHR45982:SF5">
    <property type="entry name" value="RCC DOMAIN-CONTAINING PROTEIN ATS1"/>
    <property type="match status" value="1"/>
</dbReference>
<organism evidence="3 4">
    <name type="scientific">Ascosphaera apis ARSEF 7405</name>
    <dbReference type="NCBI Taxonomy" id="392613"/>
    <lineage>
        <taxon>Eukaryota</taxon>
        <taxon>Fungi</taxon>
        <taxon>Dikarya</taxon>
        <taxon>Ascomycota</taxon>
        <taxon>Pezizomycotina</taxon>
        <taxon>Eurotiomycetes</taxon>
        <taxon>Eurotiomycetidae</taxon>
        <taxon>Onygenales</taxon>
        <taxon>Ascosphaeraceae</taxon>
        <taxon>Ascosphaera</taxon>
    </lineage>
</organism>
<dbReference type="EMBL" id="AZGZ01000033">
    <property type="protein sequence ID" value="KZZ87537.1"/>
    <property type="molecule type" value="Genomic_DNA"/>
</dbReference>
<dbReference type="Pfam" id="PF13540">
    <property type="entry name" value="RCC1_2"/>
    <property type="match status" value="1"/>
</dbReference>
<feature type="repeat" description="RCC1" evidence="1">
    <location>
        <begin position="1"/>
        <end position="50"/>
    </location>
</feature>
<evidence type="ECO:0000256" key="2">
    <source>
        <dbReference type="SAM" id="MobiDB-lite"/>
    </source>
</evidence>
<dbReference type="SUPFAM" id="SSF50985">
    <property type="entry name" value="RCC1/BLIP-II"/>
    <property type="match status" value="1"/>
</dbReference>
<gene>
    <name evidence="3" type="ORF">AAP_05620</name>
</gene>
<accession>A0A167VHH5</accession>
<dbReference type="Pfam" id="PF00415">
    <property type="entry name" value="RCC1"/>
    <property type="match status" value="2"/>
</dbReference>
<feature type="repeat" description="RCC1" evidence="1">
    <location>
        <begin position="340"/>
        <end position="405"/>
    </location>
</feature>
<feature type="repeat" description="RCC1" evidence="1">
    <location>
        <begin position="169"/>
        <end position="223"/>
    </location>
</feature>
<dbReference type="PRINTS" id="PR00633">
    <property type="entry name" value="RCCNDNSATION"/>
</dbReference>
<evidence type="ECO:0000313" key="3">
    <source>
        <dbReference type="EMBL" id="KZZ87537.1"/>
    </source>
</evidence>
<dbReference type="AlphaFoldDB" id="A0A167VHH5"/>
<sequence length="480" mass="51786">MPIYAFGSNGSGQLGIGHKEDVSVPTRCLFRDDIARAAAGTSIKSTTTSTTTASIAAQQQQQQQQRRLGINDEEEEEDIPVKVAAGGNHTLVLFRSGAVFAAGALGDALFDEFDREDKEGEKDEKYDPEDILRRVSFKDPISGQRIDRFKHVFATWDASFFIAFSDDKDIIYAYGIGSKGELGLGTPIMKAAQPTRIPDFPPVGLNVVAVDACMGHAALVLSDGSAFGWGASRKGQLGEGNVDAKVIWSPARITPEKGKERATGVVCGREFTVLCMEETQNKPDEKQGQLRFAFFGPEKEKDKWGTSSLKHVDPSSLPNIGSPARIAASWHNVYIHNADNSIVAWGRNDRGQIPPGCSYTDTKPTTITTTNNDNNSDDNRPSDTAIDRVESLAVGSEHVLALTSDGNVLAAGWGEHGNCGPNTDEDGDVKGRWARIEFGRDLSAGEGQREEEGEKKEVVIGLGGGCATSWILTRRGRDGL</sequence>
<dbReference type="Gene3D" id="2.130.10.30">
    <property type="entry name" value="Regulator of chromosome condensation 1/beta-lactamase-inhibitor protein II"/>
    <property type="match status" value="2"/>
</dbReference>
<protein>
    <submittedName>
        <fullName evidence="3">Regulator of chromosome condensation/beta-lactamase-inhibitor protein II</fullName>
    </submittedName>
</protein>
<dbReference type="PROSITE" id="PS00626">
    <property type="entry name" value="RCC1_2"/>
    <property type="match status" value="1"/>
</dbReference>
<proteinExistence type="predicted"/>
<dbReference type="Proteomes" id="UP000242877">
    <property type="component" value="Unassembled WGS sequence"/>
</dbReference>
<reference evidence="3 4" key="1">
    <citation type="journal article" date="2016" name="Genome Biol. Evol.">
        <title>Divergent and convergent evolution of fungal pathogenicity.</title>
        <authorList>
            <person name="Shang Y."/>
            <person name="Xiao G."/>
            <person name="Zheng P."/>
            <person name="Cen K."/>
            <person name="Zhan S."/>
            <person name="Wang C."/>
        </authorList>
    </citation>
    <scope>NUCLEOTIDE SEQUENCE [LARGE SCALE GENOMIC DNA]</scope>
    <source>
        <strain evidence="3 4">ARSEF 7405</strain>
    </source>
</reference>